<evidence type="ECO:0000313" key="3">
    <source>
        <dbReference type="EMBL" id="KAG0278381.1"/>
    </source>
</evidence>
<keyword evidence="1" id="KW-0862">Zinc</keyword>
<evidence type="ECO:0000259" key="2">
    <source>
        <dbReference type="PROSITE" id="PS50158"/>
    </source>
</evidence>
<dbReference type="EMBL" id="JAAAIN010004777">
    <property type="protein sequence ID" value="KAG0278381.1"/>
    <property type="molecule type" value="Genomic_DNA"/>
</dbReference>
<organism evidence="3 4">
    <name type="scientific">Linnemannia gamsii</name>
    <dbReference type="NCBI Taxonomy" id="64522"/>
    <lineage>
        <taxon>Eukaryota</taxon>
        <taxon>Fungi</taxon>
        <taxon>Fungi incertae sedis</taxon>
        <taxon>Mucoromycota</taxon>
        <taxon>Mortierellomycotina</taxon>
        <taxon>Mortierellomycetes</taxon>
        <taxon>Mortierellales</taxon>
        <taxon>Mortierellaceae</taxon>
        <taxon>Linnemannia</taxon>
    </lineage>
</organism>
<protein>
    <recommendedName>
        <fullName evidence="2">CCHC-type domain-containing protein</fullName>
    </recommendedName>
</protein>
<dbReference type="SUPFAM" id="SSF57756">
    <property type="entry name" value="Retrovirus zinc finger-like domains"/>
    <property type="match status" value="1"/>
</dbReference>
<evidence type="ECO:0000313" key="4">
    <source>
        <dbReference type="Proteomes" id="UP000823405"/>
    </source>
</evidence>
<dbReference type="InterPro" id="IPR001878">
    <property type="entry name" value="Znf_CCHC"/>
</dbReference>
<dbReference type="Proteomes" id="UP000823405">
    <property type="component" value="Unassembled WGS sequence"/>
</dbReference>
<dbReference type="Gene3D" id="2.40.70.10">
    <property type="entry name" value="Acid Proteases"/>
    <property type="match status" value="1"/>
</dbReference>
<keyword evidence="4" id="KW-1185">Reference proteome</keyword>
<dbReference type="OrthoDB" id="2406244at2759"/>
<reference evidence="3" key="1">
    <citation type="journal article" date="2020" name="Fungal Divers.">
        <title>Resolving the Mortierellaceae phylogeny through synthesis of multi-gene phylogenetics and phylogenomics.</title>
        <authorList>
            <person name="Vandepol N."/>
            <person name="Liber J."/>
            <person name="Desiro A."/>
            <person name="Na H."/>
            <person name="Kennedy M."/>
            <person name="Barry K."/>
            <person name="Grigoriev I.V."/>
            <person name="Miller A.N."/>
            <person name="O'Donnell K."/>
            <person name="Stajich J.E."/>
            <person name="Bonito G."/>
        </authorList>
    </citation>
    <scope>NUCLEOTIDE SEQUENCE</scope>
    <source>
        <strain evidence="3">NVP60</strain>
    </source>
</reference>
<keyword evidence="1" id="KW-0479">Metal-binding</keyword>
<proteinExistence type="predicted"/>
<feature type="domain" description="CCHC-type" evidence="2">
    <location>
        <begin position="236"/>
        <end position="250"/>
    </location>
</feature>
<dbReference type="InterPro" id="IPR021109">
    <property type="entry name" value="Peptidase_aspartic_dom_sf"/>
</dbReference>
<dbReference type="PROSITE" id="PS50158">
    <property type="entry name" value="ZF_CCHC"/>
    <property type="match status" value="1"/>
</dbReference>
<name>A0A9P6QQS6_9FUNG</name>
<dbReference type="InterPro" id="IPR036875">
    <property type="entry name" value="Znf_CCHC_sf"/>
</dbReference>
<accession>A0A9P6QQS6</accession>
<dbReference type="GO" id="GO:0008270">
    <property type="term" value="F:zinc ion binding"/>
    <property type="evidence" value="ECO:0007669"/>
    <property type="project" value="UniProtKB-KW"/>
</dbReference>
<dbReference type="SMART" id="SM00343">
    <property type="entry name" value="ZnF_C2HC"/>
    <property type="match status" value="1"/>
</dbReference>
<keyword evidence="1" id="KW-0863">Zinc-finger</keyword>
<evidence type="ECO:0000256" key="1">
    <source>
        <dbReference type="PROSITE-ProRule" id="PRU00047"/>
    </source>
</evidence>
<dbReference type="AlphaFoldDB" id="A0A9P6QQS6"/>
<dbReference type="Gene3D" id="4.10.60.10">
    <property type="entry name" value="Zinc finger, CCHC-type"/>
    <property type="match status" value="1"/>
</dbReference>
<dbReference type="GO" id="GO:0003676">
    <property type="term" value="F:nucleic acid binding"/>
    <property type="evidence" value="ECO:0007669"/>
    <property type="project" value="InterPro"/>
</dbReference>
<comment type="caution">
    <text evidence="3">The sequence shown here is derived from an EMBL/GenBank/DDBJ whole genome shotgun (WGS) entry which is preliminary data.</text>
</comment>
<dbReference type="CDD" id="cd00303">
    <property type="entry name" value="retropepsin_like"/>
    <property type="match status" value="1"/>
</dbReference>
<dbReference type="Pfam" id="PF00098">
    <property type="entry name" value="zf-CCHC"/>
    <property type="match status" value="1"/>
</dbReference>
<sequence>LAHLDEAIWSEDAVAKLRLNAQIWGLNLLEHHPHVSWEDFTALFKAQFSAKELEEKSRNELDQVQWQPKDTPNTLLQRFEFAAMPLIDVLTEGEKVHSFRRVCRLFLQKFLIQREATTWDKVKTACEVKTEMDIQVGLLSPSAQKRYSFAQQTLTSNRTPFLTPSPTTSDTAFAPVVAPTWNRRSSTAPHPFARNSFSRQGANQAHAQDSMAMDIDVNTISCNNHKAVDCLSPQSCYACGQTGHIRRDCPTRKNNVGSSSPKPKISLNMTVVQPSEFDPHALPLVVVPIKIGPLEFEALVDNGANVNAISEETFIKIKTVLPSAIRFEEHLSQPLRVVLAHGAEQNCRTVGQAVHQVSIGGFAHSIRVTIVNGFA</sequence>
<feature type="non-terminal residue" evidence="3">
    <location>
        <position position="1"/>
    </location>
</feature>
<gene>
    <name evidence="3" type="ORF">BGZ97_009739</name>
</gene>